<keyword evidence="1" id="KW-0472">Membrane</keyword>
<evidence type="ECO:0000256" key="1">
    <source>
        <dbReference type="SAM" id="Phobius"/>
    </source>
</evidence>
<accession>A0A8S5T6X8</accession>
<keyword evidence="1" id="KW-1133">Transmembrane helix</keyword>
<evidence type="ECO:0000313" key="2">
    <source>
        <dbReference type="EMBL" id="DAF58864.1"/>
    </source>
</evidence>
<proteinExistence type="predicted"/>
<protein>
    <recommendedName>
        <fullName evidence="3">Transmembrane protein</fullName>
    </recommendedName>
</protein>
<keyword evidence="1" id="KW-0812">Transmembrane</keyword>
<feature type="transmembrane region" description="Helical" evidence="1">
    <location>
        <begin position="12"/>
        <end position="35"/>
    </location>
</feature>
<name>A0A8S5T6X8_9CAUD</name>
<sequence>MFLDTQQCLKNVFFIVISVILIFYKLLNVLLMINYMDVIVVKQKKLQMNSF</sequence>
<dbReference type="EMBL" id="BK032759">
    <property type="protein sequence ID" value="DAF58864.1"/>
    <property type="molecule type" value="Genomic_DNA"/>
</dbReference>
<organism evidence="2">
    <name type="scientific">Siphoviridae sp. ctxMM9</name>
    <dbReference type="NCBI Taxonomy" id="2827973"/>
    <lineage>
        <taxon>Viruses</taxon>
        <taxon>Duplodnaviria</taxon>
        <taxon>Heunggongvirae</taxon>
        <taxon>Uroviricota</taxon>
        <taxon>Caudoviricetes</taxon>
    </lineage>
</organism>
<evidence type="ECO:0008006" key="3">
    <source>
        <dbReference type="Google" id="ProtNLM"/>
    </source>
</evidence>
<reference evidence="2" key="1">
    <citation type="journal article" date="2021" name="Proc. Natl. Acad. Sci. U.S.A.">
        <title>A Catalog of Tens of Thousands of Viruses from Human Metagenomes Reveals Hidden Associations with Chronic Diseases.</title>
        <authorList>
            <person name="Tisza M.J."/>
            <person name="Buck C.B."/>
        </authorList>
    </citation>
    <scope>NUCLEOTIDE SEQUENCE</scope>
    <source>
        <strain evidence="2">CtxMM9</strain>
    </source>
</reference>